<dbReference type="EMBL" id="JAODUO010000390">
    <property type="protein sequence ID" value="KAK2181585.1"/>
    <property type="molecule type" value="Genomic_DNA"/>
</dbReference>
<dbReference type="PRINTS" id="PR02050">
    <property type="entry name" value="B14GALTRFASE"/>
</dbReference>
<dbReference type="InterPro" id="IPR027791">
    <property type="entry name" value="Galactosyl_T_C"/>
</dbReference>
<evidence type="ECO:0000259" key="12">
    <source>
        <dbReference type="Pfam" id="PF13733"/>
    </source>
</evidence>
<reference evidence="13" key="1">
    <citation type="journal article" date="2023" name="Mol. Biol. Evol.">
        <title>Third-Generation Sequencing Reveals the Adaptive Role of the Epigenome in Three Deep-Sea Polychaetes.</title>
        <authorList>
            <person name="Perez M."/>
            <person name="Aroh O."/>
            <person name="Sun Y."/>
            <person name="Lan Y."/>
            <person name="Juniper S.K."/>
            <person name="Young C.R."/>
            <person name="Angers B."/>
            <person name="Qian P.Y."/>
        </authorList>
    </citation>
    <scope>NUCLEOTIDE SEQUENCE</scope>
    <source>
        <strain evidence="13">R07B-5</strain>
    </source>
</reference>
<keyword evidence="7" id="KW-0735">Signal-anchor</keyword>
<keyword evidence="10" id="KW-0325">Glycoprotein</keyword>
<gene>
    <name evidence="13" type="ORF">NP493_391g01017</name>
</gene>
<dbReference type="InterPro" id="IPR029044">
    <property type="entry name" value="Nucleotide-diphossugar_trans"/>
</dbReference>
<sequence length="153" mass="18181">MPSACRARQRLAVIIPYRDRARHLRLLLSYLHPFLQRQMRHYQIFVVEQAYDETFNKGMIMNVAFTEVMRRGRWDCIVFHDVDMVPENDRNIYECMRQPRHLSPGVDVLRYVLMYSDLVGGALALTPTQVVRTNGYSNLYWGWGAEDDDMYMR</sequence>
<dbReference type="Pfam" id="PF02709">
    <property type="entry name" value="Glyco_transf_7C"/>
    <property type="match status" value="1"/>
</dbReference>
<evidence type="ECO:0000256" key="9">
    <source>
        <dbReference type="ARBA" id="ARBA00023136"/>
    </source>
</evidence>
<keyword evidence="8" id="KW-1133">Transmembrane helix</keyword>
<organism evidence="13 14">
    <name type="scientific">Ridgeia piscesae</name>
    <name type="common">Tubeworm</name>
    <dbReference type="NCBI Taxonomy" id="27915"/>
    <lineage>
        <taxon>Eukaryota</taxon>
        <taxon>Metazoa</taxon>
        <taxon>Spiralia</taxon>
        <taxon>Lophotrochozoa</taxon>
        <taxon>Annelida</taxon>
        <taxon>Polychaeta</taxon>
        <taxon>Sedentaria</taxon>
        <taxon>Canalipalpata</taxon>
        <taxon>Sabellida</taxon>
        <taxon>Siboglinidae</taxon>
        <taxon>Ridgeia</taxon>
    </lineage>
</organism>
<evidence type="ECO:0000313" key="14">
    <source>
        <dbReference type="Proteomes" id="UP001209878"/>
    </source>
</evidence>
<evidence type="ECO:0000256" key="3">
    <source>
        <dbReference type="ARBA" id="ARBA00005735"/>
    </source>
</evidence>
<comment type="subcellular location">
    <subcellularLocation>
        <location evidence="1">Membrane</location>
        <topology evidence="1">Single-pass type II membrane protein</topology>
    </subcellularLocation>
</comment>
<dbReference type="GO" id="GO:0005975">
    <property type="term" value="P:carbohydrate metabolic process"/>
    <property type="evidence" value="ECO:0007669"/>
    <property type="project" value="InterPro"/>
</dbReference>
<evidence type="ECO:0000256" key="1">
    <source>
        <dbReference type="ARBA" id="ARBA00004606"/>
    </source>
</evidence>
<keyword evidence="14" id="KW-1185">Reference proteome</keyword>
<dbReference type="SUPFAM" id="SSF53448">
    <property type="entry name" value="Nucleotide-diphospho-sugar transferases"/>
    <property type="match status" value="1"/>
</dbReference>
<dbReference type="Gene3D" id="3.90.550.10">
    <property type="entry name" value="Spore Coat Polysaccharide Biosynthesis Protein SpsA, Chain A"/>
    <property type="match status" value="1"/>
</dbReference>
<evidence type="ECO:0000256" key="6">
    <source>
        <dbReference type="ARBA" id="ARBA00022692"/>
    </source>
</evidence>
<comment type="similarity">
    <text evidence="3">Belongs to the glycosyltransferase 7 family.</text>
</comment>
<proteinExistence type="inferred from homology"/>
<keyword evidence="5" id="KW-0808">Transferase</keyword>
<dbReference type="GO" id="GO:0016020">
    <property type="term" value="C:membrane"/>
    <property type="evidence" value="ECO:0007669"/>
    <property type="project" value="UniProtKB-SubCell"/>
</dbReference>
<feature type="domain" description="Galactosyltransferase C-terminal" evidence="11">
    <location>
        <begin position="100"/>
        <end position="153"/>
    </location>
</feature>
<name>A0AAD9NTA5_RIDPI</name>
<dbReference type="GO" id="GO:0008378">
    <property type="term" value="F:galactosyltransferase activity"/>
    <property type="evidence" value="ECO:0007669"/>
    <property type="project" value="TreeGrafter"/>
</dbReference>
<protein>
    <submittedName>
        <fullName evidence="13">Uncharacterized protein</fullName>
    </submittedName>
</protein>
<dbReference type="AlphaFoldDB" id="A0AAD9NTA5"/>
<evidence type="ECO:0000259" key="11">
    <source>
        <dbReference type="Pfam" id="PF02709"/>
    </source>
</evidence>
<accession>A0AAD9NTA5</accession>
<evidence type="ECO:0000256" key="10">
    <source>
        <dbReference type="ARBA" id="ARBA00023180"/>
    </source>
</evidence>
<evidence type="ECO:0000256" key="2">
    <source>
        <dbReference type="ARBA" id="ARBA00004922"/>
    </source>
</evidence>
<evidence type="ECO:0000256" key="7">
    <source>
        <dbReference type="ARBA" id="ARBA00022968"/>
    </source>
</evidence>
<dbReference type="InterPro" id="IPR003859">
    <property type="entry name" value="Galactosyl_T"/>
</dbReference>
<dbReference type="PANTHER" id="PTHR19300:SF57">
    <property type="entry name" value="BETA-1,4-N-ACETYLGALACTOSAMINYLTRANSFERASE"/>
    <property type="match status" value="1"/>
</dbReference>
<keyword evidence="9" id="KW-0472">Membrane</keyword>
<dbReference type="InterPro" id="IPR027995">
    <property type="entry name" value="Galactosyl_T_N"/>
</dbReference>
<evidence type="ECO:0000256" key="4">
    <source>
        <dbReference type="ARBA" id="ARBA00022676"/>
    </source>
</evidence>
<comment type="caution">
    <text evidence="13">The sequence shown here is derived from an EMBL/GenBank/DDBJ whole genome shotgun (WGS) entry which is preliminary data.</text>
</comment>
<dbReference type="GO" id="GO:0005794">
    <property type="term" value="C:Golgi apparatus"/>
    <property type="evidence" value="ECO:0007669"/>
    <property type="project" value="TreeGrafter"/>
</dbReference>
<dbReference type="Pfam" id="PF13733">
    <property type="entry name" value="Glyco_transf_7N"/>
    <property type="match status" value="1"/>
</dbReference>
<evidence type="ECO:0000256" key="8">
    <source>
        <dbReference type="ARBA" id="ARBA00022989"/>
    </source>
</evidence>
<keyword evidence="6" id="KW-0812">Transmembrane</keyword>
<dbReference type="PANTHER" id="PTHR19300">
    <property type="entry name" value="BETA-1,4-GALACTOSYLTRANSFERASE"/>
    <property type="match status" value="1"/>
</dbReference>
<comment type="pathway">
    <text evidence="2">Protein modification; protein glycosylation.</text>
</comment>
<keyword evidence="4" id="KW-0328">Glycosyltransferase</keyword>
<feature type="domain" description="Galactosyltransferase N-terminal" evidence="12">
    <location>
        <begin position="2"/>
        <end position="95"/>
    </location>
</feature>
<evidence type="ECO:0000313" key="13">
    <source>
        <dbReference type="EMBL" id="KAK2181585.1"/>
    </source>
</evidence>
<dbReference type="Proteomes" id="UP001209878">
    <property type="component" value="Unassembled WGS sequence"/>
</dbReference>
<evidence type="ECO:0000256" key="5">
    <source>
        <dbReference type="ARBA" id="ARBA00022679"/>
    </source>
</evidence>